<evidence type="ECO:0000256" key="6">
    <source>
        <dbReference type="HAMAP-Rule" id="MF_02040"/>
    </source>
</evidence>
<gene>
    <name evidence="7" type="ordered locus">Desac_0656</name>
</gene>
<evidence type="ECO:0000256" key="1">
    <source>
        <dbReference type="ARBA" id="ARBA00022723"/>
    </source>
</evidence>
<dbReference type="GO" id="GO:0046872">
    <property type="term" value="F:metal ion binding"/>
    <property type="evidence" value="ECO:0007669"/>
    <property type="project" value="UniProtKB-KW"/>
</dbReference>
<organism evidence="7 8">
    <name type="scientific">Desulfobacca acetoxidans (strain ATCC 700848 / DSM 11109 / ASRB2)</name>
    <dbReference type="NCBI Taxonomy" id="880072"/>
    <lineage>
        <taxon>Bacteria</taxon>
        <taxon>Pseudomonadati</taxon>
        <taxon>Thermodesulfobacteriota</taxon>
        <taxon>Desulfobaccia</taxon>
        <taxon>Desulfobaccales</taxon>
        <taxon>Desulfobaccaceae</taxon>
        <taxon>Desulfobacca</taxon>
    </lineage>
</organism>
<keyword evidence="8" id="KW-1185">Reference proteome</keyword>
<dbReference type="InterPro" id="IPR019591">
    <property type="entry name" value="Mrp/NBP35_ATP-bd"/>
</dbReference>
<dbReference type="CDD" id="cd02037">
    <property type="entry name" value="Mrp_NBP35"/>
    <property type="match status" value="1"/>
</dbReference>
<protein>
    <recommendedName>
        <fullName evidence="6">Iron-sulfur cluster carrier protein</fullName>
    </recommendedName>
</protein>
<keyword evidence="6" id="KW-0378">Hydrolase</keyword>
<dbReference type="GO" id="GO:0016226">
    <property type="term" value="P:iron-sulfur cluster assembly"/>
    <property type="evidence" value="ECO:0007669"/>
    <property type="project" value="InterPro"/>
</dbReference>
<accession>F2NGC5</accession>
<dbReference type="GO" id="GO:0005524">
    <property type="term" value="F:ATP binding"/>
    <property type="evidence" value="ECO:0007669"/>
    <property type="project" value="UniProtKB-UniRule"/>
</dbReference>
<dbReference type="HAMAP" id="MF_02040">
    <property type="entry name" value="Mrp_NBP35"/>
    <property type="match status" value="1"/>
</dbReference>
<dbReference type="PROSITE" id="PS01215">
    <property type="entry name" value="MRP"/>
    <property type="match status" value="1"/>
</dbReference>
<dbReference type="Gene3D" id="3.30.420.130">
    <property type="entry name" value="Dinitrogenase iron-molybdenum cofactor biosynthesis domain"/>
    <property type="match status" value="1"/>
</dbReference>
<dbReference type="InterPro" id="IPR000808">
    <property type="entry name" value="Mrp-like_CS"/>
</dbReference>
<dbReference type="eggNOG" id="COG0489">
    <property type="taxonomic scope" value="Bacteria"/>
</dbReference>
<dbReference type="OrthoDB" id="9809679at2"/>
<comment type="similarity">
    <text evidence="6">Belongs to the Mrp/NBP35 ATP-binding proteins family.</text>
</comment>
<name>F2NGC5_DESAR</name>
<keyword evidence="3 6" id="KW-0067">ATP-binding</keyword>
<sequence length="408" mass="44631">MTTFSFLTDIIPNETSELPQTSGQEAHPDEHHLRWNLDQIRYKLFILSGKGGVGKSSVAVTLALALARRGFDVGLLDVDLHGPDVYRMLGLGKPLSLIHGEHSLPEDLKHLKIISVEAMMQNRDAAIIWRGAVKHKIIRQFLSQIEWEALDFLIIDAPPGTGDEHLAIAESIPEARAVIVSTPQEISLADVRKSINFCQKIGLQIIGVVENMGHVVCADCGTSIPLFRSGVGDQAMRSLNLNLLGSLPFDPQIVAAADDGRLKDLDPADSPFFQELDTVLNNIFTAVGQTEPQKSLAAGEPGVTRFAVPVQDGRLAEQFSQNQHFALITVRRNQIVEQREAIPPDFKPGILPAWLKREGVTHIIAAGLKTSVQDFFNRQGLTVILASSGLSPETLVKQHLDNLSAKND</sequence>
<dbReference type="AlphaFoldDB" id="F2NGC5"/>
<dbReference type="KEGG" id="dao:Desac_0656"/>
<dbReference type="STRING" id="880072.Desac_0656"/>
<dbReference type="EMBL" id="CP002629">
    <property type="protein sequence ID" value="AEB08538.1"/>
    <property type="molecule type" value="Genomic_DNA"/>
</dbReference>
<keyword evidence="5 6" id="KW-0411">Iron-sulfur</keyword>
<comment type="subunit">
    <text evidence="6">Homodimer.</text>
</comment>
<dbReference type="GO" id="GO:0140663">
    <property type="term" value="F:ATP-dependent FeS chaperone activity"/>
    <property type="evidence" value="ECO:0007669"/>
    <property type="project" value="InterPro"/>
</dbReference>
<dbReference type="InterPro" id="IPR033756">
    <property type="entry name" value="YlxH/NBP35"/>
</dbReference>
<dbReference type="RefSeq" id="WP_013705651.1">
    <property type="nucleotide sequence ID" value="NC_015388.1"/>
</dbReference>
<feature type="binding site" evidence="6">
    <location>
        <begin position="49"/>
        <end position="56"/>
    </location>
    <ligand>
        <name>ATP</name>
        <dbReference type="ChEBI" id="CHEBI:30616"/>
    </ligand>
</feature>
<reference evidence="8" key="2">
    <citation type="submission" date="2011-03" db="EMBL/GenBank/DDBJ databases">
        <title>The complete genome of Desulfobacca acetoxidans DSM 11109.</title>
        <authorList>
            <consortium name="US DOE Joint Genome Institute (JGI-PGF)"/>
            <person name="Lucas S."/>
            <person name="Copeland A."/>
            <person name="Lapidus A."/>
            <person name="Bruce D."/>
            <person name="Goodwin L."/>
            <person name="Pitluck S."/>
            <person name="Peters L."/>
            <person name="Kyrpides N."/>
            <person name="Mavromatis K."/>
            <person name="Ivanova N."/>
            <person name="Ovchinnikova G."/>
            <person name="Teshima H."/>
            <person name="Detter J.C."/>
            <person name="Han C."/>
            <person name="Land M."/>
            <person name="Hauser L."/>
            <person name="Markowitz V."/>
            <person name="Cheng J.-F."/>
            <person name="Hugenholtz P."/>
            <person name="Woyke T."/>
            <person name="Wu D."/>
            <person name="Spring S."/>
            <person name="Schueler E."/>
            <person name="Brambilla E."/>
            <person name="Klenk H.-P."/>
            <person name="Eisen J.A."/>
        </authorList>
    </citation>
    <scope>NUCLEOTIDE SEQUENCE [LARGE SCALE GENOMIC DNA]</scope>
    <source>
        <strain evidence="8">ATCC 700848 / DSM 11109 / ASRB2</strain>
    </source>
</reference>
<dbReference type="InterPro" id="IPR036105">
    <property type="entry name" value="DiNase_FeMo-co_biosyn_sf"/>
</dbReference>
<dbReference type="InterPro" id="IPR027417">
    <property type="entry name" value="P-loop_NTPase"/>
</dbReference>
<reference evidence="7 8" key="1">
    <citation type="journal article" date="2011" name="Stand. Genomic Sci.">
        <title>Complete genome sequence of the acetate-degrading sulfate reducer Desulfobacca acetoxidans type strain (ASRB2).</title>
        <authorList>
            <person name="Goker M."/>
            <person name="Teshima H."/>
            <person name="Lapidus A."/>
            <person name="Nolan M."/>
            <person name="Lucas S."/>
            <person name="Hammon N."/>
            <person name="Deshpande S."/>
            <person name="Cheng J.F."/>
            <person name="Tapia R."/>
            <person name="Han C."/>
            <person name="Goodwin L."/>
            <person name="Pitluck S."/>
            <person name="Huntemann M."/>
            <person name="Liolios K."/>
            <person name="Ivanova N."/>
            <person name="Pagani I."/>
            <person name="Mavromatis K."/>
            <person name="Ovchinikova G."/>
            <person name="Pati A."/>
            <person name="Chen A."/>
            <person name="Palaniappan K."/>
            <person name="Land M."/>
            <person name="Hauser L."/>
            <person name="Brambilla E.M."/>
            <person name="Rohde M."/>
            <person name="Spring S."/>
            <person name="Detter J.C."/>
            <person name="Woyke T."/>
            <person name="Bristow J."/>
            <person name="Eisen J.A."/>
            <person name="Markowitz V."/>
            <person name="Hugenholtz P."/>
            <person name="Kyrpides N.C."/>
            <person name="Klenk H.P."/>
        </authorList>
    </citation>
    <scope>NUCLEOTIDE SEQUENCE [LARGE SCALE GENOMIC DNA]</scope>
    <source>
        <strain evidence="8">ATCC 700848 / DSM 11109 / ASRB2</strain>
    </source>
</reference>
<comment type="function">
    <text evidence="6">Binds and transfers iron-sulfur (Fe-S) clusters to target apoproteins. Can hydrolyze ATP.</text>
</comment>
<dbReference type="SUPFAM" id="SSF52540">
    <property type="entry name" value="P-loop containing nucleoside triphosphate hydrolases"/>
    <property type="match status" value="1"/>
</dbReference>
<evidence type="ECO:0000256" key="5">
    <source>
        <dbReference type="ARBA" id="ARBA00023014"/>
    </source>
</evidence>
<keyword evidence="2 6" id="KW-0547">Nucleotide-binding</keyword>
<evidence type="ECO:0000256" key="2">
    <source>
        <dbReference type="ARBA" id="ARBA00022741"/>
    </source>
</evidence>
<dbReference type="Pfam" id="PF10609">
    <property type="entry name" value="ParA"/>
    <property type="match status" value="1"/>
</dbReference>
<dbReference type="Gene3D" id="3.40.50.300">
    <property type="entry name" value="P-loop containing nucleotide triphosphate hydrolases"/>
    <property type="match status" value="1"/>
</dbReference>
<dbReference type="PANTHER" id="PTHR23264">
    <property type="entry name" value="NUCLEOTIDE-BINDING PROTEIN NBP35 YEAST -RELATED"/>
    <property type="match status" value="1"/>
</dbReference>
<dbReference type="Proteomes" id="UP000000483">
    <property type="component" value="Chromosome"/>
</dbReference>
<dbReference type="FunFam" id="3.40.50.300:FF:001119">
    <property type="entry name" value="Iron-sulfur cluster carrier protein"/>
    <property type="match status" value="1"/>
</dbReference>
<dbReference type="HOGENOM" id="CLU_024839_8_1_7"/>
<dbReference type="GO" id="GO:0051536">
    <property type="term" value="F:iron-sulfur cluster binding"/>
    <property type="evidence" value="ECO:0007669"/>
    <property type="project" value="UniProtKB-UniRule"/>
</dbReference>
<evidence type="ECO:0000313" key="7">
    <source>
        <dbReference type="EMBL" id="AEB08538.1"/>
    </source>
</evidence>
<evidence type="ECO:0000313" key="8">
    <source>
        <dbReference type="Proteomes" id="UP000000483"/>
    </source>
</evidence>
<dbReference type="SUPFAM" id="SSF53146">
    <property type="entry name" value="Nitrogenase accessory factor-like"/>
    <property type="match status" value="1"/>
</dbReference>
<dbReference type="GO" id="GO:0016887">
    <property type="term" value="F:ATP hydrolysis activity"/>
    <property type="evidence" value="ECO:0007669"/>
    <property type="project" value="UniProtKB-UniRule"/>
</dbReference>
<keyword evidence="1 6" id="KW-0479">Metal-binding</keyword>
<keyword evidence="4 6" id="KW-0408">Iron</keyword>
<evidence type="ECO:0000256" key="3">
    <source>
        <dbReference type="ARBA" id="ARBA00022840"/>
    </source>
</evidence>
<evidence type="ECO:0000256" key="4">
    <source>
        <dbReference type="ARBA" id="ARBA00023004"/>
    </source>
</evidence>
<proteinExistence type="inferred from homology"/>
<dbReference type="GO" id="GO:0005829">
    <property type="term" value="C:cytosol"/>
    <property type="evidence" value="ECO:0007669"/>
    <property type="project" value="TreeGrafter"/>
</dbReference>
<dbReference type="PANTHER" id="PTHR23264:SF19">
    <property type="entry name" value="CYTOSOLIC FE-S CLUSTER ASSEMBLY FACTOR NUBP2"/>
    <property type="match status" value="1"/>
</dbReference>
<dbReference type="eggNOG" id="COG1433">
    <property type="taxonomic scope" value="Bacteria"/>
</dbReference>